<proteinExistence type="inferred from homology"/>
<dbReference type="GO" id="GO:0051017">
    <property type="term" value="P:actin filament bundle assembly"/>
    <property type="evidence" value="ECO:0007669"/>
    <property type="project" value="TreeGrafter"/>
</dbReference>
<dbReference type="GO" id="GO:0051015">
    <property type="term" value="F:actin filament binding"/>
    <property type="evidence" value="ECO:0007669"/>
    <property type="project" value="InterPro"/>
</dbReference>
<comment type="subcellular location">
    <subcellularLocation>
        <location evidence="1 6">Cytoplasm</location>
        <location evidence="1 6">Cytoskeleton</location>
    </subcellularLocation>
</comment>
<dbReference type="AlphaFoldDB" id="A0A9D4LMM8"/>
<feature type="domain" description="Fascin-like" evidence="7">
    <location>
        <begin position="408"/>
        <end position="494"/>
    </location>
</feature>
<evidence type="ECO:0000313" key="9">
    <source>
        <dbReference type="Proteomes" id="UP000828390"/>
    </source>
</evidence>
<comment type="caution">
    <text evidence="8">The sequence shown here is derived from an EMBL/GenBank/DDBJ whole genome shotgun (WGS) entry which is preliminary data.</text>
</comment>
<dbReference type="PANTHER" id="PTHR10551:SF9">
    <property type="entry name" value="FASCIN-2"/>
    <property type="match status" value="1"/>
</dbReference>
<feature type="domain" description="Fascin-like" evidence="7">
    <location>
        <begin position="26"/>
        <end position="134"/>
    </location>
</feature>
<dbReference type="Gene3D" id="2.80.10.50">
    <property type="match status" value="4"/>
</dbReference>
<name>A0A9D4LMM8_DREPO</name>
<dbReference type="PANTHER" id="PTHR10551">
    <property type="entry name" value="FASCIN"/>
    <property type="match status" value="1"/>
</dbReference>
<reference evidence="8" key="1">
    <citation type="journal article" date="2019" name="bioRxiv">
        <title>The Genome of the Zebra Mussel, Dreissena polymorpha: A Resource for Invasive Species Research.</title>
        <authorList>
            <person name="McCartney M.A."/>
            <person name="Auch B."/>
            <person name="Kono T."/>
            <person name="Mallez S."/>
            <person name="Zhang Y."/>
            <person name="Obille A."/>
            <person name="Becker A."/>
            <person name="Abrahante J.E."/>
            <person name="Garbe J."/>
            <person name="Badalamenti J.P."/>
            <person name="Herman A."/>
            <person name="Mangelson H."/>
            <person name="Liachko I."/>
            <person name="Sullivan S."/>
            <person name="Sone E.D."/>
            <person name="Koren S."/>
            <person name="Silverstein K.A.T."/>
            <person name="Beckman K.B."/>
            <person name="Gohl D.M."/>
        </authorList>
    </citation>
    <scope>NUCLEOTIDE SEQUENCE</scope>
    <source>
        <strain evidence="8">Duluth1</strain>
        <tissue evidence="8">Whole animal</tissue>
    </source>
</reference>
<dbReference type="FunFam" id="2.80.10.50:FF:000015">
    <property type="entry name" value="Fascin"/>
    <property type="match status" value="1"/>
</dbReference>
<dbReference type="GO" id="GO:0007163">
    <property type="term" value="P:establishment or maintenance of cell polarity"/>
    <property type="evidence" value="ECO:0007669"/>
    <property type="project" value="TreeGrafter"/>
</dbReference>
<evidence type="ECO:0000256" key="5">
    <source>
        <dbReference type="ARBA" id="ARBA00023212"/>
    </source>
</evidence>
<keyword evidence="3 6" id="KW-0963">Cytoplasm</keyword>
<keyword evidence="4 6" id="KW-0009">Actin-binding</keyword>
<reference evidence="8" key="2">
    <citation type="submission" date="2020-11" db="EMBL/GenBank/DDBJ databases">
        <authorList>
            <person name="McCartney M.A."/>
            <person name="Auch B."/>
            <person name="Kono T."/>
            <person name="Mallez S."/>
            <person name="Becker A."/>
            <person name="Gohl D.M."/>
            <person name="Silverstein K.A.T."/>
            <person name="Koren S."/>
            <person name="Bechman K.B."/>
            <person name="Herman A."/>
            <person name="Abrahante J.E."/>
            <person name="Garbe J."/>
        </authorList>
    </citation>
    <scope>NUCLEOTIDE SEQUENCE</scope>
    <source>
        <strain evidence="8">Duluth1</strain>
        <tissue evidence="8">Whole animal</tissue>
    </source>
</reference>
<dbReference type="Proteomes" id="UP000828390">
    <property type="component" value="Unassembled WGS sequence"/>
</dbReference>
<evidence type="ECO:0000256" key="2">
    <source>
        <dbReference type="ARBA" id="ARBA00007415"/>
    </source>
</evidence>
<gene>
    <name evidence="8" type="ORF">DPMN_023724</name>
</gene>
<evidence type="ECO:0000259" key="7">
    <source>
        <dbReference type="Pfam" id="PF06268"/>
    </source>
</evidence>
<dbReference type="InterPro" id="IPR022768">
    <property type="entry name" value="Fascin-like_dom"/>
</dbReference>
<keyword evidence="9" id="KW-1185">Reference proteome</keyword>
<organism evidence="8 9">
    <name type="scientific">Dreissena polymorpha</name>
    <name type="common">Zebra mussel</name>
    <name type="synonym">Mytilus polymorpha</name>
    <dbReference type="NCBI Taxonomy" id="45954"/>
    <lineage>
        <taxon>Eukaryota</taxon>
        <taxon>Metazoa</taxon>
        <taxon>Spiralia</taxon>
        <taxon>Lophotrochozoa</taxon>
        <taxon>Mollusca</taxon>
        <taxon>Bivalvia</taxon>
        <taxon>Autobranchia</taxon>
        <taxon>Heteroconchia</taxon>
        <taxon>Euheterodonta</taxon>
        <taxon>Imparidentia</taxon>
        <taxon>Neoheterodontei</taxon>
        <taxon>Myida</taxon>
        <taxon>Dreissenoidea</taxon>
        <taxon>Dreissenidae</taxon>
        <taxon>Dreissena</taxon>
    </lineage>
</organism>
<evidence type="ECO:0000256" key="1">
    <source>
        <dbReference type="ARBA" id="ARBA00004245"/>
    </source>
</evidence>
<dbReference type="SUPFAM" id="SSF50405">
    <property type="entry name" value="Actin-crosslinking proteins"/>
    <property type="match status" value="4"/>
</dbReference>
<dbReference type="FunFam" id="2.80.10.50:FF:000008">
    <property type="entry name" value="Fascin"/>
    <property type="match status" value="1"/>
</dbReference>
<dbReference type="FunFam" id="2.80.10.50:FF:000010">
    <property type="entry name" value="Fascin"/>
    <property type="match status" value="1"/>
</dbReference>
<dbReference type="EMBL" id="JAIWYP010000002">
    <property type="protein sequence ID" value="KAH3860800.1"/>
    <property type="molecule type" value="Genomic_DNA"/>
</dbReference>
<sequence>MAENGVNGHKSSGMEWRVGFMNCALKYLTAETFGFKVNASGAALKKKQIWSIEQDPAEEYVYIRSSLGRYMTSDKYGNVTVEAEEKGPDERFVVEYSKDGKWAFKHVTHGNYFSGMDDQVKCFDKTPTDKNWWSIQLYVHPQIHLRNVNRKRYARLNKETNEMECTEIVPWGSDALVFLDFVEGKYVLKSCDNRYLHRDGLLQDAIDANTLYMMEIHFGSLAFKDSEGRYLTAVAKGTMKGSKKTITKDELFTIEDSHPQVQIVSHNGKSVSIKQGVDVSANQSAAEIEDTEIFQMEYCKASDMWALRTSTDKYWNLQANTGTVQATRAETQKDSFFTIDWQDDGTVGIKGSDGKYLSNKQTGILYSTGSSLEDMNRFKITIVNRPLLVLKSEFGFVGTKGSQYICNKSKYDVLTVNAAGNGFYTIQGPDGKYWNVADDTLVHADATGSKFQFQFCGGSMMAIRAPNGCFLKGEQNGLFKANGNEIGSTTLWEF</sequence>
<dbReference type="InterPro" id="IPR010431">
    <property type="entry name" value="Fascin"/>
</dbReference>
<evidence type="ECO:0000256" key="3">
    <source>
        <dbReference type="ARBA" id="ARBA00022490"/>
    </source>
</evidence>
<dbReference type="InterPro" id="IPR024703">
    <property type="entry name" value="Fascin_metazoans"/>
</dbReference>
<accession>A0A9D4LMM8</accession>
<dbReference type="CDD" id="cd23336">
    <property type="entry name" value="beta-trefoil_FSCN_rpt3"/>
    <property type="match status" value="1"/>
</dbReference>
<dbReference type="CDD" id="cd23334">
    <property type="entry name" value="beta-trefoil_FSCN_rpt1"/>
    <property type="match status" value="1"/>
</dbReference>
<evidence type="ECO:0000313" key="8">
    <source>
        <dbReference type="EMBL" id="KAH3860800.1"/>
    </source>
</evidence>
<dbReference type="InterPro" id="IPR008999">
    <property type="entry name" value="Actin-crosslinking"/>
</dbReference>
<dbReference type="GO" id="GO:0016477">
    <property type="term" value="P:cell migration"/>
    <property type="evidence" value="ECO:0007669"/>
    <property type="project" value="TreeGrafter"/>
</dbReference>
<evidence type="ECO:0000256" key="6">
    <source>
        <dbReference type="PIRNR" id="PIRNR005682"/>
    </source>
</evidence>
<evidence type="ECO:0000256" key="4">
    <source>
        <dbReference type="ARBA" id="ARBA00023203"/>
    </source>
</evidence>
<dbReference type="Pfam" id="PF06268">
    <property type="entry name" value="Fascin"/>
    <property type="match status" value="4"/>
</dbReference>
<dbReference type="GO" id="GO:0015629">
    <property type="term" value="C:actin cytoskeleton"/>
    <property type="evidence" value="ECO:0007669"/>
    <property type="project" value="TreeGrafter"/>
</dbReference>
<dbReference type="CDD" id="cd23337">
    <property type="entry name" value="beta-trefoil_FSCN_rpt4"/>
    <property type="match status" value="1"/>
</dbReference>
<dbReference type="PIRSF" id="PIRSF005682">
    <property type="entry name" value="Fascin"/>
    <property type="match status" value="1"/>
</dbReference>
<dbReference type="OrthoDB" id="10259868at2759"/>
<dbReference type="GO" id="GO:0005737">
    <property type="term" value="C:cytoplasm"/>
    <property type="evidence" value="ECO:0007669"/>
    <property type="project" value="TreeGrafter"/>
</dbReference>
<dbReference type="CDD" id="cd23335">
    <property type="entry name" value="beta-trefoil_FSCN_rpt2"/>
    <property type="match status" value="1"/>
</dbReference>
<keyword evidence="5 6" id="KW-0206">Cytoskeleton</keyword>
<comment type="similarity">
    <text evidence="2 6">Belongs to the fascin family.</text>
</comment>
<feature type="domain" description="Fascin-like" evidence="7">
    <location>
        <begin position="144"/>
        <end position="254"/>
    </location>
</feature>
<protein>
    <recommendedName>
        <fullName evidence="6">Fascin</fullName>
    </recommendedName>
</protein>
<feature type="domain" description="Fascin-like" evidence="7">
    <location>
        <begin position="267"/>
        <end position="379"/>
    </location>
</feature>
<dbReference type="GO" id="GO:0030674">
    <property type="term" value="F:protein-macromolecule adaptor activity"/>
    <property type="evidence" value="ECO:0007669"/>
    <property type="project" value="InterPro"/>
</dbReference>